<feature type="compositionally biased region" description="Polar residues" evidence="1">
    <location>
        <begin position="15"/>
        <end position="28"/>
    </location>
</feature>
<feature type="compositionally biased region" description="Basic and acidic residues" evidence="1">
    <location>
        <begin position="1"/>
        <end position="11"/>
    </location>
</feature>
<feature type="region of interest" description="Disordered" evidence="1">
    <location>
        <begin position="1"/>
        <end position="49"/>
    </location>
</feature>
<dbReference type="Proteomes" id="UP000887013">
    <property type="component" value="Unassembled WGS sequence"/>
</dbReference>
<evidence type="ECO:0000313" key="2">
    <source>
        <dbReference type="EMBL" id="GFU16869.1"/>
    </source>
</evidence>
<gene>
    <name evidence="2" type="ORF">NPIL_370991</name>
</gene>
<evidence type="ECO:0000313" key="3">
    <source>
        <dbReference type="Proteomes" id="UP000887013"/>
    </source>
</evidence>
<comment type="caution">
    <text evidence="2">The sequence shown here is derived from an EMBL/GenBank/DDBJ whole genome shotgun (WGS) entry which is preliminary data.</text>
</comment>
<sequence length="97" mass="10616">MDRDSQSHIDCRVSPSDSYSALPTYKTTSPLSSSPALPPHAQGNLARMPRTVLVEHSTEQHKNMDDVPGVTTLAHIYIEGASGIHKAISLVQMGWYK</sequence>
<accession>A0A8X6QE15</accession>
<evidence type="ECO:0000256" key="1">
    <source>
        <dbReference type="SAM" id="MobiDB-lite"/>
    </source>
</evidence>
<dbReference type="EMBL" id="BMAW01079815">
    <property type="protein sequence ID" value="GFU16869.1"/>
    <property type="molecule type" value="Genomic_DNA"/>
</dbReference>
<keyword evidence="3" id="KW-1185">Reference proteome</keyword>
<reference evidence="2" key="1">
    <citation type="submission" date="2020-08" db="EMBL/GenBank/DDBJ databases">
        <title>Multicomponent nature underlies the extraordinary mechanical properties of spider dragline silk.</title>
        <authorList>
            <person name="Kono N."/>
            <person name="Nakamura H."/>
            <person name="Mori M."/>
            <person name="Yoshida Y."/>
            <person name="Ohtoshi R."/>
            <person name="Malay A.D."/>
            <person name="Moran D.A.P."/>
            <person name="Tomita M."/>
            <person name="Numata K."/>
            <person name="Arakawa K."/>
        </authorList>
    </citation>
    <scope>NUCLEOTIDE SEQUENCE</scope>
</reference>
<name>A0A8X6QE15_NEPPI</name>
<dbReference type="AlphaFoldDB" id="A0A8X6QE15"/>
<proteinExistence type="predicted"/>
<protein>
    <submittedName>
        <fullName evidence="2">Uncharacterized protein</fullName>
    </submittedName>
</protein>
<organism evidence="2 3">
    <name type="scientific">Nephila pilipes</name>
    <name type="common">Giant wood spider</name>
    <name type="synonym">Nephila maculata</name>
    <dbReference type="NCBI Taxonomy" id="299642"/>
    <lineage>
        <taxon>Eukaryota</taxon>
        <taxon>Metazoa</taxon>
        <taxon>Ecdysozoa</taxon>
        <taxon>Arthropoda</taxon>
        <taxon>Chelicerata</taxon>
        <taxon>Arachnida</taxon>
        <taxon>Araneae</taxon>
        <taxon>Araneomorphae</taxon>
        <taxon>Entelegynae</taxon>
        <taxon>Araneoidea</taxon>
        <taxon>Nephilidae</taxon>
        <taxon>Nephila</taxon>
    </lineage>
</organism>